<dbReference type="PANTHER" id="PTHR42939">
    <property type="entry name" value="ABC TRANSPORTER ATP-BINDING PROTEIN ALBC-RELATED"/>
    <property type="match status" value="1"/>
</dbReference>
<evidence type="ECO:0000313" key="5">
    <source>
        <dbReference type="EMBL" id="EEG49034.1"/>
    </source>
</evidence>
<dbReference type="GO" id="GO:0005524">
    <property type="term" value="F:ATP binding"/>
    <property type="evidence" value="ECO:0007669"/>
    <property type="project" value="UniProtKB-KW"/>
</dbReference>
<name>C0CMI2_BLAHS</name>
<accession>C0CMI2</accession>
<dbReference type="Proteomes" id="UP000003100">
    <property type="component" value="Unassembled WGS sequence"/>
</dbReference>
<keyword evidence="2" id="KW-0547">Nucleotide-binding</keyword>
<dbReference type="InterPro" id="IPR027417">
    <property type="entry name" value="P-loop_NTPase"/>
</dbReference>
<evidence type="ECO:0000256" key="3">
    <source>
        <dbReference type="ARBA" id="ARBA00022840"/>
    </source>
</evidence>
<organism evidence="5 6">
    <name type="scientific">Blautia hydrogenotrophica (strain DSM 10507 / JCM 14656 / S5a33)</name>
    <name type="common">Ruminococcus hydrogenotrophicus</name>
    <dbReference type="NCBI Taxonomy" id="476272"/>
    <lineage>
        <taxon>Bacteria</taxon>
        <taxon>Bacillati</taxon>
        <taxon>Bacillota</taxon>
        <taxon>Clostridia</taxon>
        <taxon>Lachnospirales</taxon>
        <taxon>Lachnospiraceae</taxon>
        <taxon>Blautia</taxon>
    </lineage>
</organism>
<evidence type="ECO:0000313" key="6">
    <source>
        <dbReference type="Proteomes" id="UP000003100"/>
    </source>
</evidence>
<reference evidence="5 6" key="1">
    <citation type="submission" date="2009-01" db="EMBL/GenBank/DDBJ databases">
        <authorList>
            <person name="Fulton L."/>
            <person name="Clifton S."/>
            <person name="Fulton B."/>
            <person name="Xu J."/>
            <person name="Minx P."/>
            <person name="Pepin K.H."/>
            <person name="Johnson M."/>
            <person name="Bhonagiri V."/>
            <person name="Nash W.E."/>
            <person name="Mardis E.R."/>
            <person name="Wilson R.K."/>
        </authorList>
    </citation>
    <scope>NUCLEOTIDE SEQUENCE [LARGE SCALE GENOMIC DNA]</scope>
    <source>
        <strain evidence="6">DSM 10507 / JCM 14656 / S5a33</strain>
    </source>
</reference>
<dbReference type="Pfam" id="PF00005">
    <property type="entry name" value="ABC_tran"/>
    <property type="match status" value="1"/>
</dbReference>
<dbReference type="Gene3D" id="3.40.50.300">
    <property type="entry name" value="P-loop containing nucleotide triphosphate hydrolases"/>
    <property type="match status" value="1"/>
</dbReference>
<dbReference type="AlphaFoldDB" id="C0CMI2"/>
<gene>
    <name evidence="5" type="ORF">RUMHYD_02067</name>
</gene>
<dbReference type="InterPro" id="IPR051782">
    <property type="entry name" value="ABC_Transporter_VariousFunc"/>
</dbReference>
<feature type="non-terminal residue" evidence="5">
    <location>
        <position position="82"/>
    </location>
</feature>
<reference evidence="5 6" key="2">
    <citation type="submission" date="2009-02" db="EMBL/GenBank/DDBJ databases">
        <title>Draft genome sequence of Blautia hydrogenotrophica DSM 10507 (Ruminococcus hydrogenotrophicus DSM 10507).</title>
        <authorList>
            <person name="Sudarsanam P."/>
            <person name="Ley R."/>
            <person name="Guruge J."/>
            <person name="Turnbaugh P.J."/>
            <person name="Mahowald M."/>
            <person name="Liep D."/>
            <person name="Gordon J."/>
        </authorList>
    </citation>
    <scope>NUCLEOTIDE SEQUENCE [LARGE SCALE GENOMIC DNA]</scope>
    <source>
        <strain evidence="6">DSM 10507 / JCM 14656 / S5a33</strain>
    </source>
</reference>
<dbReference type="GO" id="GO:0016887">
    <property type="term" value="F:ATP hydrolysis activity"/>
    <property type="evidence" value="ECO:0007669"/>
    <property type="project" value="InterPro"/>
</dbReference>
<dbReference type="PANTHER" id="PTHR42939:SF1">
    <property type="entry name" value="ABC TRANSPORTER ATP-BINDING PROTEIN ALBC-RELATED"/>
    <property type="match status" value="1"/>
</dbReference>
<keyword evidence="3" id="KW-0067">ATP-binding</keyword>
<keyword evidence="6" id="KW-1185">Reference proteome</keyword>
<dbReference type="SUPFAM" id="SSF52540">
    <property type="entry name" value="P-loop containing nucleoside triphosphate hydrolases"/>
    <property type="match status" value="1"/>
</dbReference>
<dbReference type="InterPro" id="IPR003439">
    <property type="entry name" value="ABC_transporter-like_ATP-bd"/>
</dbReference>
<dbReference type="HOGENOM" id="CLU_000604_1_15_9"/>
<dbReference type="EMBL" id="ACBZ01000108">
    <property type="protein sequence ID" value="EEG49034.1"/>
    <property type="molecule type" value="Genomic_DNA"/>
</dbReference>
<comment type="caution">
    <text evidence="5">The sequence shown here is derived from an EMBL/GenBank/DDBJ whole genome shotgun (WGS) entry which is preliminary data.</text>
</comment>
<evidence type="ECO:0000259" key="4">
    <source>
        <dbReference type="Pfam" id="PF00005"/>
    </source>
</evidence>
<proteinExistence type="predicted"/>
<evidence type="ECO:0000256" key="1">
    <source>
        <dbReference type="ARBA" id="ARBA00022448"/>
    </source>
</evidence>
<feature type="domain" description="ABC transporter" evidence="4">
    <location>
        <begin position="18"/>
        <end position="79"/>
    </location>
</feature>
<protein>
    <recommendedName>
        <fullName evidence="4">ABC transporter domain-containing protein</fullName>
    </recommendedName>
</protein>
<dbReference type="RefSeq" id="WP_005949104.1">
    <property type="nucleotide sequence ID" value="NZ_GG657685.1"/>
</dbReference>
<sequence>MIEIKEINKRFEDVQAVSDLTMKIVEGEIFGLVGTNGAGKSTLMRMICGILRPDEGEITVDGEQIYENPKMKEQVFYISDDS</sequence>
<dbReference type="eggNOG" id="COG1131">
    <property type="taxonomic scope" value="Bacteria"/>
</dbReference>
<evidence type="ECO:0000256" key="2">
    <source>
        <dbReference type="ARBA" id="ARBA00022741"/>
    </source>
</evidence>
<dbReference type="PATRIC" id="fig|476272.21.peg.1496"/>
<keyword evidence="1" id="KW-0813">Transport</keyword>